<gene>
    <name evidence="2" type="ORF">CC80DRAFT_521285</name>
</gene>
<dbReference type="EMBL" id="ML977075">
    <property type="protein sequence ID" value="KAF1948149.1"/>
    <property type="molecule type" value="Genomic_DNA"/>
</dbReference>
<organism evidence="2 3">
    <name type="scientific">Byssothecium circinans</name>
    <dbReference type="NCBI Taxonomy" id="147558"/>
    <lineage>
        <taxon>Eukaryota</taxon>
        <taxon>Fungi</taxon>
        <taxon>Dikarya</taxon>
        <taxon>Ascomycota</taxon>
        <taxon>Pezizomycotina</taxon>
        <taxon>Dothideomycetes</taxon>
        <taxon>Pleosporomycetidae</taxon>
        <taxon>Pleosporales</taxon>
        <taxon>Massarineae</taxon>
        <taxon>Massarinaceae</taxon>
        <taxon>Byssothecium</taxon>
    </lineage>
</organism>
<keyword evidence="3" id="KW-1185">Reference proteome</keyword>
<evidence type="ECO:0000313" key="2">
    <source>
        <dbReference type="EMBL" id="KAF1948149.1"/>
    </source>
</evidence>
<sequence length="439" mass="49272">MPVVVTPSPWKVGKNDDPGVSSATDLLSIMARCWSAVVESNPKTPIGYSYKSIPKGDLRVIQTSFRDTDAKSSLIPYESGFVTGIIRAFNQDLHLVLRPDDVWIAIVTQFSFFVKGMAEDLRSQFVTHQGKRELLIDATPFSLDDEMARLIDENTVDLGLKEWILPDFSTTTDNDRAVAAITLMGVMGSYFSYWLRAGCGFPSVTLLGGREDWTKLRRRIDRLPKYHPDTAEWAALLVPVIDGMYMVTPDTLSGWITAFCIWQNDGRHTHRFSDHKPESEIHSNGNFTVGSRKTFTLDGVTFPIISQHSLLKSVVRAKVCIQDANSKMEYDTTMIAGCVGMQVSDNDTRVQPISGWWMLEDSSRPLEACSEAPSDDESSGSGVDDCAFPAYPPEPQPVAPLSDEPRETLPTSESKRVYPIKRHISRLKREIFERIRLRR</sequence>
<feature type="compositionally biased region" description="Low complexity" evidence="1">
    <location>
        <begin position="379"/>
        <end position="389"/>
    </location>
</feature>
<proteinExistence type="predicted"/>
<name>A0A6A5T8U8_9PLEO</name>
<dbReference type="Proteomes" id="UP000800035">
    <property type="component" value="Unassembled WGS sequence"/>
</dbReference>
<dbReference type="AlphaFoldDB" id="A0A6A5T8U8"/>
<dbReference type="OrthoDB" id="9978173at2759"/>
<reference evidence="2" key="1">
    <citation type="journal article" date="2020" name="Stud. Mycol.">
        <title>101 Dothideomycetes genomes: a test case for predicting lifestyles and emergence of pathogens.</title>
        <authorList>
            <person name="Haridas S."/>
            <person name="Albert R."/>
            <person name="Binder M."/>
            <person name="Bloem J."/>
            <person name="Labutti K."/>
            <person name="Salamov A."/>
            <person name="Andreopoulos B."/>
            <person name="Baker S."/>
            <person name="Barry K."/>
            <person name="Bills G."/>
            <person name="Bluhm B."/>
            <person name="Cannon C."/>
            <person name="Castanera R."/>
            <person name="Culley D."/>
            <person name="Daum C."/>
            <person name="Ezra D."/>
            <person name="Gonzalez J."/>
            <person name="Henrissat B."/>
            <person name="Kuo A."/>
            <person name="Liang C."/>
            <person name="Lipzen A."/>
            <person name="Lutzoni F."/>
            <person name="Magnuson J."/>
            <person name="Mondo S."/>
            <person name="Nolan M."/>
            <person name="Ohm R."/>
            <person name="Pangilinan J."/>
            <person name="Park H.-J."/>
            <person name="Ramirez L."/>
            <person name="Alfaro M."/>
            <person name="Sun H."/>
            <person name="Tritt A."/>
            <person name="Yoshinaga Y."/>
            <person name="Zwiers L.-H."/>
            <person name="Turgeon B."/>
            <person name="Goodwin S."/>
            <person name="Spatafora J."/>
            <person name="Crous P."/>
            <person name="Grigoriev I."/>
        </authorList>
    </citation>
    <scope>NUCLEOTIDE SEQUENCE</scope>
    <source>
        <strain evidence="2">CBS 675.92</strain>
    </source>
</reference>
<dbReference type="InterPro" id="IPR025533">
    <property type="entry name" value="DUF4419"/>
</dbReference>
<evidence type="ECO:0000313" key="3">
    <source>
        <dbReference type="Proteomes" id="UP000800035"/>
    </source>
</evidence>
<dbReference type="Pfam" id="PF14388">
    <property type="entry name" value="DUF4419"/>
    <property type="match status" value="2"/>
</dbReference>
<protein>
    <submittedName>
        <fullName evidence="2">Uncharacterized protein</fullName>
    </submittedName>
</protein>
<accession>A0A6A5T8U8</accession>
<evidence type="ECO:0000256" key="1">
    <source>
        <dbReference type="SAM" id="MobiDB-lite"/>
    </source>
</evidence>
<dbReference type="PANTHER" id="PTHR31252">
    <property type="entry name" value="DUF4419 DOMAIN-CONTAINING PROTEIN"/>
    <property type="match status" value="1"/>
</dbReference>
<feature type="region of interest" description="Disordered" evidence="1">
    <location>
        <begin position="367"/>
        <end position="415"/>
    </location>
</feature>
<dbReference type="PANTHER" id="PTHR31252:SF11">
    <property type="entry name" value="DUF4419 DOMAIN-CONTAINING PROTEIN"/>
    <property type="match status" value="1"/>
</dbReference>